<proteinExistence type="predicted"/>
<evidence type="ECO:0000313" key="2">
    <source>
        <dbReference type="Proteomes" id="UP000018417"/>
    </source>
</evidence>
<dbReference type="RefSeq" id="WP_005052595.1">
    <property type="nucleotide sequence ID" value="NZ_KB849758.1"/>
</dbReference>
<reference evidence="1 2" key="1">
    <citation type="submission" date="2013-02" db="EMBL/GenBank/DDBJ databases">
        <title>The Genome Sequence of Acinetobacter beijerinckii ANC 3835.</title>
        <authorList>
            <consortium name="The Broad Institute Genome Sequencing Platform"/>
            <consortium name="The Broad Institute Genome Sequencing Center for Infectious Disease"/>
            <person name="Cerqueira G."/>
            <person name="Feldgarden M."/>
            <person name="Courvalin P."/>
            <person name="Perichon B."/>
            <person name="Grillot-Courvalin C."/>
            <person name="Clermont D."/>
            <person name="Rocha E."/>
            <person name="Yoon E.-J."/>
            <person name="Nemec A."/>
            <person name="Walker B."/>
            <person name="Young S.K."/>
            <person name="Zeng Q."/>
            <person name="Gargeya S."/>
            <person name="Fitzgerald M."/>
            <person name="Haas B."/>
            <person name="Abouelleil A."/>
            <person name="Alvarado L."/>
            <person name="Arachchi H.M."/>
            <person name="Berlin A.M."/>
            <person name="Chapman S.B."/>
            <person name="Dewar J."/>
            <person name="Goldberg J."/>
            <person name="Griggs A."/>
            <person name="Gujja S."/>
            <person name="Hansen M."/>
            <person name="Howarth C."/>
            <person name="Imamovic A."/>
            <person name="Larimer J."/>
            <person name="McCowan C."/>
            <person name="Murphy C."/>
            <person name="Neiman D."/>
            <person name="Pearson M."/>
            <person name="Priest M."/>
            <person name="Roberts A."/>
            <person name="Saif S."/>
            <person name="Shea T."/>
            <person name="Sisk P."/>
            <person name="Sykes S."/>
            <person name="Wortman J."/>
            <person name="Nusbaum C."/>
            <person name="Birren B."/>
        </authorList>
    </citation>
    <scope>NUCLEOTIDE SEQUENCE [LARGE SCALE GENOMIC DNA]</scope>
    <source>
        <strain evidence="1 2">ANC 3835</strain>
    </source>
</reference>
<sequence>MNKLFFLSVIVIFTISFNGCYAKENSSWSDYLQDSIQVKSPVEYIDVYNNYAVVNPNLKIKLTDFGNIDKTKKNINYTLKKYGVQVLNGKDVYNVLRMTVSLQSNVDFSLLYHDKDILAFRVREVSIINYVKIPFKRNQVTTFLYNIRNNNFIGIPVIHSDSEDKSEQTDLLMGDQVTYDAKKGQYTYLANVKTYQDGKISPFKLVLNSSLKCISSTLGCETTGVLAAEKDIK</sequence>
<dbReference type="HOGENOM" id="CLU_1192710_0_0_6"/>
<protein>
    <submittedName>
        <fullName evidence="1">Uncharacterized protein</fullName>
    </submittedName>
</protein>
<organism evidence="1 2">
    <name type="scientific">Acinetobacter beijerinckii ANC 3835</name>
    <dbReference type="NCBI Taxonomy" id="1217649"/>
    <lineage>
        <taxon>Bacteria</taxon>
        <taxon>Pseudomonadati</taxon>
        <taxon>Pseudomonadota</taxon>
        <taxon>Gammaproteobacteria</taxon>
        <taxon>Moraxellales</taxon>
        <taxon>Moraxellaceae</taxon>
        <taxon>Acinetobacter</taxon>
    </lineage>
</organism>
<evidence type="ECO:0000313" key="1">
    <source>
        <dbReference type="EMBL" id="ENW06047.1"/>
    </source>
</evidence>
<dbReference type="PATRIC" id="fig|1217649.3.peg.862"/>
<comment type="caution">
    <text evidence="1">The sequence shown here is derived from an EMBL/GenBank/DDBJ whole genome shotgun (WGS) entry which is preliminary data.</text>
</comment>
<gene>
    <name evidence="1" type="ORF">F934_00904</name>
</gene>
<dbReference type="OrthoDB" id="6685501at2"/>
<dbReference type="Proteomes" id="UP000018417">
    <property type="component" value="Unassembled WGS sequence"/>
</dbReference>
<name>N9E7A7_9GAMM</name>
<dbReference type="EMBL" id="APQK01000009">
    <property type="protein sequence ID" value="ENW06047.1"/>
    <property type="molecule type" value="Genomic_DNA"/>
</dbReference>
<accession>N9E7A7</accession>
<dbReference type="AlphaFoldDB" id="N9E7A7"/>